<evidence type="ECO:0000313" key="4">
    <source>
        <dbReference type="Proteomes" id="UP000280586"/>
    </source>
</evidence>
<evidence type="ECO:0000256" key="1">
    <source>
        <dbReference type="SAM" id="Phobius"/>
    </source>
</evidence>
<dbReference type="RefSeq" id="WP_120140906.1">
    <property type="nucleotide sequence ID" value="NZ_CP023671.1"/>
</dbReference>
<accession>A0A9N7JNB0</accession>
<dbReference type="SUPFAM" id="SSF69304">
    <property type="entry name" value="Tricorn protease N-terminal domain"/>
    <property type="match status" value="1"/>
</dbReference>
<reference evidence="3" key="2">
    <citation type="submission" date="2022-06" db="EMBL/GenBank/DDBJ databases">
        <authorList>
            <person name="Holder M.E."/>
            <person name="Ajami N.J."/>
            <person name="Petrosino J.F."/>
        </authorList>
    </citation>
    <scope>NUCLEOTIDE SEQUENCE</scope>
    <source>
        <strain evidence="3">RMA 8861</strain>
    </source>
</reference>
<dbReference type="Proteomes" id="UP001055437">
    <property type="component" value="Chromosome"/>
</dbReference>
<feature type="transmembrane region" description="Helical" evidence="1">
    <location>
        <begin position="6"/>
        <end position="24"/>
    </location>
</feature>
<sequence length="546" mass="63431">MRKKGIVIYLLIVSIIIGVILNFCENNKIKSAEILGANDKVYYGIDKNENNFTGDFKKLNLVTYDKVTKKEEKYQLDFSENQYPIDISVTKVFNNWILTQTIAKEEIIGINISTREVKVLVRVDTKGKVSHSIKDFEIQGENLIYSYFNDGESKVEIKNLKTNKVLQIGKFKTIEKIPVTIFKDKAAYIVNNKIYIIDINNGQVINESQSLYKEELLMYEDKIYTFKLNGGYDDFIQIDLKDNLKEKQILERCSTITDLYESGGKIVYNNYFYDTNEESLYLRALENTGYIKGRMIIDNYILDMSEEYSEIEEGKNCFKYLLRGDQNRSIRVSLDDKRFIQVLVNGEVVERDSESNKILKHFSGFNIRNLKVVMDYAKSDNKLYGIEEVETGFNALVGLDLETGEKTFVKEVKEDPKLVRQIAVNNDEIGYLLQDESESRFVIYNMKTKDNEIINLDIQGYTNDIAFNDENILILQYRVPKIYSFDRKIGNITKESLAEYQSFTGVKDVGVISSKLDGEYELVDYKLNILRKFHNERSALKYIYKS</sequence>
<dbReference type="GeneID" id="303561441"/>
<keyword evidence="1" id="KW-0472">Membrane</keyword>
<evidence type="ECO:0000313" key="5">
    <source>
        <dbReference type="Proteomes" id="UP001055437"/>
    </source>
</evidence>
<dbReference type="AlphaFoldDB" id="A0A9N7JNB0"/>
<dbReference type="EMBL" id="CP099799">
    <property type="protein sequence ID" value="USS01706.1"/>
    <property type="molecule type" value="Genomic_DNA"/>
</dbReference>
<dbReference type="Proteomes" id="UP000280586">
    <property type="component" value="Chromosome"/>
</dbReference>
<evidence type="ECO:0000313" key="3">
    <source>
        <dbReference type="EMBL" id="USS01706.1"/>
    </source>
</evidence>
<evidence type="ECO:0000313" key="2">
    <source>
        <dbReference type="EMBL" id="AYE35109.1"/>
    </source>
</evidence>
<proteinExistence type="predicted"/>
<dbReference type="EMBL" id="CP023671">
    <property type="protein sequence ID" value="AYE35109.1"/>
    <property type="molecule type" value="Genomic_DNA"/>
</dbReference>
<organism evidence="2 4">
    <name type="scientific">Clostridium septicum</name>
    <dbReference type="NCBI Taxonomy" id="1504"/>
    <lineage>
        <taxon>Bacteria</taxon>
        <taxon>Bacillati</taxon>
        <taxon>Bacillota</taxon>
        <taxon>Clostridia</taxon>
        <taxon>Eubacteriales</taxon>
        <taxon>Clostridiaceae</taxon>
        <taxon>Clostridium</taxon>
    </lineage>
</organism>
<gene>
    <name evidence="2" type="ORF">CP523_12165</name>
    <name evidence="3" type="ORF">NH397_04540</name>
</gene>
<protein>
    <submittedName>
        <fullName evidence="2">Uncharacterized protein</fullName>
    </submittedName>
</protein>
<keyword evidence="1" id="KW-0812">Transmembrane</keyword>
<keyword evidence="1" id="KW-1133">Transmembrane helix</keyword>
<keyword evidence="5" id="KW-1185">Reference proteome</keyword>
<reference evidence="2 4" key="1">
    <citation type="submission" date="2017-09" db="EMBL/GenBank/DDBJ databases">
        <authorList>
            <person name="Thomas P."/>
            <person name="Seyboldt C."/>
        </authorList>
    </citation>
    <scope>NUCLEOTIDE SEQUENCE [LARGE SCALE GENOMIC DNA]</scope>
    <source>
        <strain evidence="2 4">DSM 7534</strain>
    </source>
</reference>
<dbReference type="SUPFAM" id="SSF69322">
    <property type="entry name" value="Tricorn protease domain 2"/>
    <property type="match status" value="1"/>
</dbReference>
<name>A0A9N7JNB0_CLOSE</name>
<dbReference type="KEGG" id="csep:CP523_12165"/>